<keyword evidence="15" id="KW-0282">Flagellum</keyword>
<dbReference type="EMBL" id="JAEAGR010000016">
    <property type="protein sequence ID" value="MBH1941986.1"/>
    <property type="molecule type" value="Genomic_DNA"/>
</dbReference>
<dbReference type="CDD" id="cd18117">
    <property type="entry name" value="ATP-synt_flagellum-secretory_path_III_N"/>
    <property type="match status" value="1"/>
</dbReference>
<keyword evidence="16" id="KW-1185">Reference proteome</keyword>
<dbReference type="InterPro" id="IPR000194">
    <property type="entry name" value="ATPase_F1/V1/A1_a/bsu_nucl-bd"/>
</dbReference>
<dbReference type="GO" id="GO:0030254">
    <property type="term" value="P:protein secretion by the type III secretion system"/>
    <property type="evidence" value="ECO:0007669"/>
    <property type="project" value="InterPro"/>
</dbReference>
<dbReference type="GO" id="GO:0044780">
    <property type="term" value="P:bacterial-type flagellum assembly"/>
    <property type="evidence" value="ECO:0007669"/>
    <property type="project" value="InterPro"/>
</dbReference>
<feature type="domain" description="AAA+ ATPase" evidence="14">
    <location>
        <begin position="157"/>
        <end position="338"/>
    </location>
</feature>
<dbReference type="NCBIfam" id="TIGR03497">
    <property type="entry name" value="FliI_clade2"/>
    <property type="match status" value="1"/>
</dbReference>
<keyword evidence="8" id="KW-0843">Virulence</keyword>
<dbReference type="NCBIfam" id="TIGR02546">
    <property type="entry name" value="III_secr_ATP"/>
    <property type="match status" value="1"/>
</dbReference>
<evidence type="ECO:0000256" key="4">
    <source>
        <dbReference type="ARBA" id="ARBA00022741"/>
    </source>
</evidence>
<keyword evidence="9" id="KW-0406">Ion transport</keyword>
<dbReference type="InterPro" id="IPR050053">
    <property type="entry name" value="ATPase_alpha/beta_chains"/>
</dbReference>
<evidence type="ECO:0000256" key="6">
    <source>
        <dbReference type="ARBA" id="ARBA00022927"/>
    </source>
</evidence>
<sequence>MISIDLDKYKQLLEKNYELEIGRVVKMVGLTIEATGPDSNLNDVCYITGNDKHKKKVAEVVGFRENRILLMPYDDMTGVGIGSKVFGSGSAFKVPVGEELLGKTLDGLGNPIDGSLLNCRKFYSAEAAPPDPMKRKLIDEVLPLGVKAVDSMLTVGKGQRIGIFAGSGVGKSTLLGMFARNTKADINVIALIGERGREVREFIERDLGEEGLKRSVVVVATSDKPALIRNKAAKTATAIAEYFRDQGKDVLLMMDSLTRFSMAQREIGLASGEPPVSRGYPPSVYSEMPKLLERAGNSDKGSITGLYTVLVDGDDFNEPITDTARSILDGHIMLSRKLGHKNHYPAIDILQSISRVMSSITDKEHKEAAGKLKNVLATYQEAEDLINIGAYKAGSNEDIDYAISKIKEVNAFLRQEVDEKYDFEEEICMLKEIFNKE</sequence>
<evidence type="ECO:0000256" key="9">
    <source>
        <dbReference type="ARBA" id="ARBA00023065"/>
    </source>
</evidence>
<evidence type="ECO:0000313" key="16">
    <source>
        <dbReference type="Proteomes" id="UP000623269"/>
    </source>
</evidence>
<dbReference type="PROSITE" id="PS00152">
    <property type="entry name" value="ATPASE_ALPHA_BETA"/>
    <property type="match status" value="1"/>
</dbReference>
<dbReference type="GO" id="GO:0016887">
    <property type="term" value="F:ATP hydrolysis activity"/>
    <property type="evidence" value="ECO:0007669"/>
    <property type="project" value="InterPro"/>
</dbReference>
<reference evidence="15" key="1">
    <citation type="submission" date="2020-12" db="EMBL/GenBank/DDBJ databases">
        <title>M. sibirica DSM 26468T genome.</title>
        <authorList>
            <person name="Thieme N."/>
            <person name="Rettenmaier R."/>
            <person name="Zverlov V."/>
            <person name="Liebl W."/>
        </authorList>
    </citation>
    <scope>NUCLEOTIDE SEQUENCE</scope>
    <source>
        <strain evidence="15">DSM 26468</strain>
    </source>
</reference>
<dbReference type="Pfam" id="PF00006">
    <property type="entry name" value="ATP-synt_ab"/>
    <property type="match status" value="1"/>
</dbReference>
<keyword evidence="3" id="KW-0963">Cytoplasm</keyword>
<dbReference type="InterPro" id="IPR020003">
    <property type="entry name" value="ATPase_a/bsu_AS"/>
</dbReference>
<keyword evidence="5" id="KW-0067">ATP-binding</keyword>
<dbReference type="GO" id="GO:0046961">
    <property type="term" value="F:proton-transporting ATPase activity, rotational mechanism"/>
    <property type="evidence" value="ECO:0007669"/>
    <property type="project" value="InterPro"/>
</dbReference>
<name>A0A8J7HA86_9FIRM</name>
<keyword evidence="4" id="KW-0547">Nucleotide-binding</keyword>
<dbReference type="PANTHER" id="PTHR15184:SF9">
    <property type="entry name" value="SPI-1 TYPE 3 SECRETION SYSTEM ATPASE"/>
    <property type="match status" value="1"/>
</dbReference>
<dbReference type="GO" id="GO:0008564">
    <property type="term" value="F:protein-exporting ATPase activity"/>
    <property type="evidence" value="ECO:0007669"/>
    <property type="project" value="UniProtKB-EC"/>
</dbReference>
<dbReference type="GO" id="GO:0030257">
    <property type="term" value="C:type III protein secretion system complex"/>
    <property type="evidence" value="ECO:0007669"/>
    <property type="project" value="InterPro"/>
</dbReference>
<dbReference type="InterPro" id="IPR027417">
    <property type="entry name" value="P-loop_NTPase"/>
</dbReference>
<evidence type="ECO:0000256" key="11">
    <source>
        <dbReference type="ARBA" id="ARBA00024382"/>
    </source>
</evidence>
<keyword evidence="6" id="KW-0653">Protein transport</keyword>
<evidence type="ECO:0000256" key="3">
    <source>
        <dbReference type="ARBA" id="ARBA00022490"/>
    </source>
</evidence>
<dbReference type="InterPro" id="IPR003593">
    <property type="entry name" value="AAA+_ATPase"/>
</dbReference>
<dbReference type="SMART" id="SM00382">
    <property type="entry name" value="AAA"/>
    <property type="match status" value="1"/>
</dbReference>
<evidence type="ECO:0000256" key="2">
    <source>
        <dbReference type="ARBA" id="ARBA00022448"/>
    </source>
</evidence>
<evidence type="ECO:0000256" key="7">
    <source>
        <dbReference type="ARBA" id="ARBA00022967"/>
    </source>
</evidence>
<evidence type="ECO:0000256" key="10">
    <source>
        <dbReference type="ARBA" id="ARBA00024342"/>
    </source>
</evidence>
<dbReference type="PANTHER" id="PTHR15184">
    <property type="entry name" value="ATP SYNTHASE"/>
    <property type="match status" value="1"/>
</dbReference>
<dbReference type="RefSeq" id="WP_197662233.1">
    <property type="nucleotide sequence ID" value="NZ_JAEAGR010000016.1"/>
</dbReference>
<proteinExistence type="inferred from homology"/>
<dbReference type="InterPro" id="IPR013380">
    <property type="entry name" value="ATPase_T3SS_SctN"/>
</dbReference>
<keyword evidence="7" id="KW-1278">Translocase</keyword>
<evidence type="ECO:0000256" key="12">
    <source>
        <dbReference type="ARBA" id="ARBA00024442"/>
    </source>
</evidence>
<comment type="caution">
    <text evidence="15">The sequence shown here is derived from an EMBL/GenBank/DDBJ whole genome shotgun (WGS) entry which is preliminary data.</text>
</comment>
<protein>
    <recommendedName>
        <fullName evidence="12">Type 3 secretion system ATPase</fullName>
        <ecNumber evidence="11">7.4.2.8</ecNumber>
    </recommendedName>
</protein>
<comment type="similarity">
    <text evidence="10">Belongs to the ATPase alpha/beta chains family. T3SS ATPase subfamily.</text>
</comment>
<dbReference type="FunFam" id="3.40.50.12240:FF:000002">
    <property type="entry name" value="Flagellum-specific ATP synthase FliI"/>
    <property type="match status" value="1"/>
</dbReference>
<dbReference type="GO" id="GO:0071973">
    <property type="term" value="P:bacterial-type flagellum-dependent cell motility"/>
    <property type="evidence" value="ECO:0007669"/>
    <property type="project" value="InterPro"/>
</dbReference>
<comment type="catalytic activity">
    <reaction evidence="13">
        <text>ATP + H2O + cellular proteinSide 1 = ADP + phosphate + cellular proteinSide 2.</text>
        <dbReference type="EC" id="7.4.2.8"/>
    </reaction>
</comment>
<dbReference type="CDD" id="cd01136">
    <property type="entry name" value="ATPase_flagellum-secretory_path_III"/>
    <property type="match status" value="1"/>
</dbReference>
<evidence type="ECO:0000256" key="13">
    <source>
        <dbReference type="ARBA" id="ARBA00034006"/>
    </source>
</evidence>
<dbReference type="InterPro" id="IPR022425">
    <property type="entry name" value="FliI_clade2"/>
</dbReference>
<dbReference type="AlphaFoldDB" id="A0A8J7HA86"/>
<gene>
    <name evidence="15" type="primary">fliI</name>
    <name evidence="15" type="ORF">I5677_13880</name>
</gene>
<evidence type="ECO:0000256" key="5">
    <source>
        <dbReference type="ARBA" id="ARBA00022840"/>
    </source>
</evidence>
<dbReference type="InterPro" id="IPR005714">
    <property type="entry name" value="ATPase_T3SS_FliI/YscN"/>
</dbReference>
<dbReference type="GO" id="GO:0005524">
    <property type="term" value="F:ATP binding"/>
    <property type="evidence" value="ECO:0007669"/>
    <property type="project" value="UniProtKB-KW"/>
</dbReference>
<dbReference type="NCBIfam" id="TIGR01026">
    <property type="entry name" value="fliI_yscN"/>
    <property type="match status" value="1"/>
</dbReference>
<keyword evidence="15" id="KW-0969">Cilium</keyword>
<evidence type="ECO:0000256" key="1">
    <source>
        <dbReference type="ARBA" id="ARBA00004496"/>
    </source>
</evidence>
<accession>A0A8J7HA86</accession>
<dbReference type="EC" id="7.4.2.8" evidence="11"/>
<dbReference type="GO" id="GO:0005737">
    <property type="term" value="C:cytoplasm"/>
    <property type="evidence" value="ECO:0007669"/>
    <property type="project" value="UniProtKB-SubCell"/>
</dbReference>
<comment type="subcellular location">
    <subcellularLocation>
        <location evidence="1">Cytoplasm</location>
    </subcellularLocation>
</comment>
<dbReference type="Gene3D" id="3.40.50.12240">
    <property type="match status" value="1"/>
</dbReference>
<dbReference type="Proteomes" id="UP000623269">
    <property type="component" value="Unassembled WGS sequence"/>
</dbReference>
<keyword evidence="2" id="KW-0813">Transport</keyword>
<evidence type="ECO:0000256" key="8">
    <source>
        <dbReference type="ARBA" id="ARBA00023026"/>
    </source>
</evidence>
<dbReference type="GO" id="GO:0046933">
    <property type="term" value="F:proton-transporting ATP synthase activity, rotational mechanism"/>
    <property type="evidence" value="ECO:0007669"/>
    <property type="project" value="TreeGrafter"/>
</dbReference>
<evidence type="ECO:0000313" key="15">
    <source>
        <dbReference type="EMBL" id="MBH1941986.1"/>
    </source>
</evidence>
<evidence type="ECO:0000259" key="14">
    <source>
        <dbReference type="SMART" id="SM00382"/>
    </source>
</evidence>
<organism evidence="15 16">
    <name type="scientific">Mobilitalea sibirica</name>
    <dbReference type="NCBI Taxonomy" id="1462919"/>
    <lineage>
        <taxon>Bacteria</taxon>
        <taxon>Bacillati</taxon>
        <taxon>Bacillota</taxon>
        <taxon>Clostridia</taxon>
        <taxon>Lachnospirales</taxon>
        <taxon>Lachnospiraceae</taxon>
        <taxon>Mobilitalea</taxon>
    </lineage>
</organism>
<dbReference type="SUPFAM" id="SSF52540">
    <property type="entry name" value="P-loop containing nucleoside triphosphate hydrolases"/>
    <property type="match status" value="1"/>
</dbReference>
<keyword evidence="15" id="KW-0966">Cell projection</keyword>
<dbReference type="Pfam" id="PF02874">
    <property type="entry name" value="ATP-synt_ab_N"/>
    <property type="match status" value="1"/>
</dbReference>
<dbReference type="InterPro" id="IPR004100">
    <property type="entry name" value="ATPase_F1/V1/A1_a/bsu_N"/>
</dbReference>
<dbReference type="InterPro" id="IPR040627">
    <property type="entry name" value="T3SS_ATPase_C"/>
</dbReference>
<dbReference type="Pfam" id="PF18269">
    <property type="entry name" value="T3SS_ATPase_C"/>
    <property type="match status" value="1"/>
</dbReference>